<evidence type="ECO:0000256" key="8">
    <source>
        <dbReference type="ARBA" id="ARBA00030242"/>
    </source>
</evidence>
<evidence type="ECO:0000256" key="3">
    <source>
        <dbReference type="ARBA" id="ARBA00018730"/>
    </source>
</evidence>
<comment type="caution">
    <text evidence="11">The sequence shown here is derived from an EMBL/GenBank/DDBJ whole genome shotgun (WGS) entry which is preliminary data.</text>
</comment>
<keyword evidence="12" id="KW-1185">Reference proteome</keyword>
<evidence type="ECO:0000256" key="5">
    <source>
        <dbReference type="ARBA" id="ARBA00022927"/>
    </source>
</evidence>
<dbReference type="InterPro" id="IPR032197">
    <property type="entry name" value="Atg7_N"/>
</dbReference>
<evidence type="ECO:0000256" key="1">
    <source>
        <dbReference type="ARBA" id="ARBA00010931"/>
    </source>
</evidence>
<gene>
    <name evidence="11" type="ORF">OSTQU699_LOCUS8759</name>
</gene>
<dbReference type="Gene3D" id="3.40.140.70">
    <property type="entry name" value="Ubiquitin-like modifier-activating enzyme ATG7 N-terminal domain"/>
    <property type="match status" value="1"/>
</dbReference>
<name>A0A8S1JGX9_9CHLO</name>
<evidence type="ECO:0000256" key="4">
    <source>
        <dbReference type="ARBA" id="ARBA00022448"/>
    </source>
</evidence>
<dbReference type="Proteomes" id="UP000708148">
    <property type="component" value="Unassembled WGS sequence"/>
</dbReference>
<dbReference type="InterPro" id="IPR042522">
    <property type="entry name" value="Atg7_N_1"/>
</dbReference>
<feature type="domain" description="Ubiquitin-like modifier-activating enzyme Atg7 N-terminal" evidence="10">
    <location>
        <begin position="5"/>
        <end position="154"/>
    </location>
</feature>
<proteinExistence type="inferred from homology"/>
<dbReference type="Pfam" id="PF16420">
    <property type="entry name" value="ATG7_N"/>
    <property type="match status" value="1"/>
</dbReference>
<protein>
    <recommendedName>
        <fullName evidence="2">Ubiquitin-like modifier-activating enzyme ATG7</fullName>
    </recommendedName>
    <alternativeName>
        <fullName evidence="7 9">ATG12-activating enzyme E1 ATG7</fullName>
    </alternativeName>
    <alternativeName>
        <fullName evidence="8">Autophagy-related protein 7</fullName>
    </alternativeName>
    <alternativeName>
        <fullName evidence="3">Ubiquitin-like modifier-activating enzyme atg7</fullName>
    </alternativeName>
</protein>
<dbReference type="AlphaFoldDB" id="A0A8S1JGX9"/>
<evidence type="ECO:0000256" key="7">
    <source>
        <dbReference type="ARBA" id="ARBA00029897"/>
    </source>
</evidence>
<evidence type="ECO:0000313" key="12">
    <source>
        <dbReference type="Proteomes" id="UP000708148"/>
    </source>
</evidence>
<reference evidence="11" key="1">
    <citation type="submission" date="2020-12" db="EMBL/GenBank/DDBJ databases">
        <authorList>
            <person name="Iha C."/>
        </authorList>
    </citation>
    <scope>NUCLEOTIDE SEQUENCE</scope>
</reference>
<keyword evidence="4" id="KW-0813">Transport</keyword>
<keyword evidence="5" id="KW-0653">Protein transport</keyword>
<dbReference type="FunFam" id="3.40.140.70:FF:000001">
    <property type="entry name" value="Ubiquitin-like modifier-activating enzyme atg7"/>
    <property type="match status" value="1"/>
</dbReference>
<dbReference type="GO" id="GO:0006914">
    <property type="term" value="P:autophagy"/>
    <property type="evidence" value="ECO:0007669"/>
    <property type="project" value="UniProtKB-KW"/>
</dbReference>
<accession>A0A8S1JGX9</accession>
<sequence length="199" mass="22170">MCRQKSSVDASFWRELGTKKLDELKLSEEPVPITGYICPARHAQVGSQLELDAESFGAQQASSRQGYHTVPGVLYLLNSLESFKTFDRAEAVHRVAAQIWEDICNGGAESDPSLLCRFLLLAYADLKNYQYRYWFAFPALKPLQAFTATTQSLEAAFEQPVAGKVIVVLHHCSPDSRLRCPRMYESMLGCGIAAQQVCS</sequence>
<dbReference type="GO" id="GO:0015031">
    <property type="term" value="P:protein transport"/>
    <property type="evidence" value="ECO:0007669"/>
    <property type="project" value="UniProtKB-KW"/>
</dbReference>
<evidence type="ECO:0000256" key="2">
    <source>
        <dbReference type="ARBA" id="ARBA00017647"/>
    </source>
</evidence>
<comment type="similarity">
    <text evidence="1">Belongs to the ATG7 family.</text>
</comment>
<evidence type="ECO:0000256" key="6">
    <source>
        <dbReference type="ARBA" id="ARBA00023006"/>
    </source>
</evidence>
<dbReference type="OrthoDB" id="338614at2759"/>
<keyword evidence="6" id="KW-0072">Autophagy</keyword>
<evidence type="ECO:0000313" key="11">
    <source>
        <dbReference type="EMBL" id="CAD7703402.1"/>
    </source>
</evidence>
<evidence type="ECO:0000259" key="10">
    <source>
        <dbReference type="Pfam" id="PF16420"/>
    </source>
</evidence>
<organism evidence="11 12">
    <name type="scientific">Ostreobium quekettii</name>
    <dbReference type="NCBI Taxonomy" id="121088"/>
    <lineage>
        <taxon>Eukaryota</taxon>
        <taxon>Viridiplantae</taxon>
        <taxon>Chlorophyta</taxon>
        <taxon>core chlorophytes</taxon>
        <taxon>Ulvophyceae</taxon>
        <taxon>TCBD clade</taxon>
        <taxon>Bryopsidales</taxon>
        <taxon>Ostreobineae</taxon>
        <taxon>Ostreobiaceae</taxon>
        <taxon>Ostreobium</taxon>
    </lineage>
</organism>
<dbReference type="EMBL" id="CAJHUC010002211">
    <property type="protein sequence ID" value="CAD7703402.1"/>
    <property type="molecule type" value="Genomic_DNA"/>
</dbReference>
<evidence type="ECO:0000256" key="9">
    <source>
        <dbReference type="ARBA" id="ARBA00032823"/>
    </source>
</evidence>